<proteinExistence type="predicted"/>
<reference evidence="1 2" key="1">
    <citation type="submission" date="2014-04" db="EMBL/GenBank/DDBJ databases">
        <authorList>
            <consortium name="DOE Joint Genome Institute"/>
            <person name="Kuo A."/>
            <person name="Kohler A."/>
            <person name="Nagy L.G."/>
            <person name="Floudas D."/>
            <person name="Copeland A."/>
            <person name="Barry K.W."/>
            <person name="Cichocki N."/>
            <person name="Veneault-Fourrey C."/>
            <person name="LaButti K."/>
            <person name="Lindquist E.A."/>
            <person name="Lipzen A."/>
            <person name="Lundell T."/>
            <person name="Morin E."/>
            <person name="Murat C."/>
            <person name="Sun H."/>
            <person name="Tunlid A."/>
            <person name="Henrissat B."/>
            <person name="Grigoriev I.V."/>
            <person name="Hibbett D.S."/>
            <person name="Martin F."/>
            <person name="Nordberg H.P."/>
            <person name="Cantor M.N."/>
            <person name="Hua S.X."/>
        </authorList>
    </citation>
    <scope>NUCLEOTIDE SEQUENCE [LARGE SCALE GENOMIC DNA]</scope>
    <source>
        <strain evidence="1 2">LaAM-08-1</strain>
    </source>
</reference>
<reference evidence="2" key="2">
    <citation type="submission" date="2015-01" db="EMBL/GenBank/DDBJ databases">
        <title>Evolutionary Origins and Diversification of the Mycorrhizal Mutualists.</title>
        <authorList>
            <consortium name="DOE Joint Genome Institute"/>
            <consortium name="Mycorrhizal Genomics Consortium"/>
            <person name="Kohler A."/>
            <person name="Kuo A."/>
            <person name="Nagy L.G."/>
            <person name="Floudas D."/>
            <person name="Copeland A."/>
            <person name="Barry K.W."/>
            <person name="Cichocki N."/>
            <person name="Veneault-Fourrey C."/>
            <person name="LaButti K."/>
            <person name="Lindquist E.A."/>
            <person name="Lipzen A."/>
            <person name="Lundell T."/>
            <person name="Morin E."/>
            <person name="Murat C."/>
            <person name="Riley R."/>
            <person name="Ohm R."/>
            <person name="Sun H."/>
            <person name="Tunlid A."/>
            <person name="Henrissat B."/>
            <person name="Grigoriev I.V."/>
            <person name="Hibbett D.S."/>
            <person name="Martin F."/>
        </authorList>
    </citation>
    <scope>NUCLEOTIDE SEQUENCE [LARGE SCALE GENOMIC DNA]</scope>
    <source>
        <strain evidence="2">LaAM-08-1</strain>
    </source>
</reference>
<organism evidence="1 2">
    <name type="scientific">Laccaria amethystina LaAM-08-1</name>
    <dbReference type="NCBI Taxonomy" id="1095629"/>
    <lineage>
        <taxon>Eukaryota</taxon>
        <taxon>Fungi</taxon>
        <taxon>Dikarya</taxon>
        <taxon>Basidiomycota</taxon>
        <taxon>Agaricomycotina</taxon>
        <taxon>Agaricomycetes</taxon>
        <taxon>Agaricomycetidae</taxon>
        <taxon>Agaricales</taxon>
        <taxon>Agaricineae</taxon>
        <taxon>Hydnangiaceae</taxon>
        <taxon>Laccaria</taxon>
    </lineage>
</organism>
<dbReference type="EMBL" id="KN838617">
    <property type="protein sequence ID" value="KIK00865.1"/>
    <property type="molecule type" value="Genomic_DNA"/>
</dbReference>
<dbReference type="AlphaFoldDB" id="A0A0C9WR18"/>
<evidence type="ECO:0000313" key="2">
    <source>
        <dbReference type="Proteomes" id="UP000054477"/>
    </source>
</evidence>
<dbReference type="HOGENOM" id="CLU_1938521_0_0_1"/>
<sequence>MELDFYAILRYNLLRYNEVQLPSMYVGFWMIRFFELEQIETLRFNLLGYREIISSRSHSPKAFPRPRELCRCFRIPPSLKFRERTRRSVGRLRSSLQLYNAFSQGATCNLYIPGVLGDVSHSALNSSWGL</sequence>
<gene>
    <name evidence="1" type="ORF">K443DRAFT_593615</name>
</gene>
<keyword evidence="2" id="KW-1185">Reference proteome</keyword>
<accession>A0A0C9WR18</accession>
<protein>
    <submittedName>
        <fullName evidence="1">Uncharacterized protein</fullName>
    </submittedName>
</protein>
<dbReference type="Proteomes" id="UP000054477">
    <property type="component" value="Unassembled WGS sequence"/>
</dbReference>
<name>A0A0C9WR18_9AGAR</name>
<evidence type="ECO:0000313" key="1">
    <source>
        <dbReference type="EMBL" id="KIK00865.1"/>
    </source>
</evidence>